<evidence type="ECO:0000256" key="1">
    <source>
        <dbReference type="SAM" id="Phobius"/>
    </source>
</evidence>
<comment type="caution">
    <text evidence="2">The sequence shown here is derived from an EMBL/GenBank/DDBJ whole genome shotgun (WGS) entry which is preliminary data.</text>
</comment>
<evidence type="ECO:0000313" key="2">
    <source>
        <dbReference type="EMBL" id="MBD1383992.1"/>
    </source>
</evidence>
<keyword evidence="1" id="KW-0472">Membrane</keyword>
<keyword evidence="1" id="KW-1133">Transmembrane helix</keyword>
<sequence>MLSHKKRNIFIIIGISIASLISIGIYNEESLKTYYNDFKYERFKQGDKIYAYKYFVDDISHSKIELYRLVKSNSSSDMKIIITNQAFMSDSMFKYKSSFMGTMIKKKFVPLSDKGVSYIKKFYAISPNLKVLHIFPEIKFDLPTGYSYIDTNYYIPFAVASAKEENTF</sequence>
<name>A0ABR7X073_9SPHI</name>
<keyword evidence="1" id="KW-0812">Transmembrane</keyword>
<keyword evidence="3" id="KW-1185">Reference proteome</keyword>
<reference evidence="2 3" key="1">
    <citation type="submission" date="2020-09" db="EMBL/GenBank/DDBJ databases">
        <title>Novel species of Mucilaginibacter isolated from a glacier on the Tibetan Plateau.</title>
        <authorList>
            <person name="Liu Q."/>
            <person name="Xin Y.-H."/>
        </authorList>
    </citation>
    <scope>NUCLEOTIDE SEQUENCE [LARGE SCALE GENOMIC DNA]</scope>
    <source>
        <strain evidence="2 3">CGMCC 1.13878</strain>
    </source>
</reference>
<proteinExistence type="predicted"/>
<accession>A0ABR7X073</accession>
<gene>
    <name evidence="2" type="ORF">IDJ75_01790</name>
</gene>
<protein>
    <submittedName>
        <fullName evidence="2">Uncharacterized protein</fullName>
    </submittedName>
</protein>
<dbReference type="RefSeq" id="WP_191173900.1">
    <property type="nucleotide sequence ID" value="NZ_JACWMW010000001.1"/>
</dbReference>
<dbReference type="EMBL" id="JACWMW010000001">
    <property type="protein sequence ID" value="MBD1383992.1"/>
    <property type="molecule type" value="Genomic_DNA"/>
</dbReference>
<organism evidence="2 3">
    <name type="scientific">Mucilaginibacter rigui</name>
    <dbReference type="NCBI Taxonomy" id="534635"/>
    <lineage>
        <taxon>Bacteria</taxon>
        <taxon>Pseudomonadati</taxon>
        <taxon>Bacteroidota</taxon>
        <taxon>Sphingobacteriia</taxon>
        <taxon>Sphingobacteriales</taxon>
        <taxon>Sphingobacteriaceae</taxon>
        <taxon>Mucilaginibacter</taxon>
    </lineage>
</organism>
<evidence type="ECO:0000313" key="3">
    <source>
        <dbReference type="Proteomes" id="UP000618754"/>
    </source>
</evidence>
<feature type="transmembrane region" description="Helical" evidence="1">
    <location>
        <begin position="9"/>
        <end position="26"/>
    </location>
</feature>
<dbReference type="Proteomes" id="UP000618754">
    <property type="component" value="Unassembled WGS sequence"/>
</dbReference>